<protein>
    <submittedName>
        <fullName evidence="2">Uncharacterized protein</fullName>
    </submittedName>
</protein>
<dbReference type="EMBL" id="KL142387">
    <property type="protein sequence ID" value="KDR72878.1"/>
    <property type="molecule type" value="Genomic_DNA"/>
</dbReference>
<keyword evidence="1" id="KW-0812">Transmembrane</keyword>
<evidence type="ECO:0000313" key="2">
    <source>
        <dbReference type="EMBL" id="KDR72878.1"/>
    </source>
</evidence>
<reference evidence="3" key="1">
    <citation type="journal article" date="2014" name="Proc. Natl. Acad. Sci. U.S.A.">
        <title>Extensive sampling of basidiomycete genomes demonstrates inadequacy of the white-rot/brown-rot paradigm for wood decay fungi.</title>
        <authorList>
            <person name="Riley R."/>
            <person name="Salamov A.A."/>
            <person name="Brown D.W."/>
            <person name="Nagy L.G."/>
            <person name="Floudas D."/>
            <person name="Held B.W."/>
            <person name="Levasseur A."/>
            <person name="Lombard V."/>
            <person name="Morin E."/>
            <person name="Otillar R."/>
            <person name="Lindquist E.A."/>
            <person name="Sun H."/>
            <person name="LaButti K.M."/>
            <person name="Schmutz J."/>
            <person name="Jabbour D."/>
            <person name="Luo H."/>
            <person name="Baker S.E."/>
            <person name="Pisabarro A.G."/>
            <person name="Walton J.D."/>
            <person name="Blanchette R.A."/>
            <person name="Henrissat B."/>
            <person name="Martin F."/>
            <person name="Cullen D."/>
            <person name="Hibbett D.S."/>
            <person name="Grigoriev I.V."/>
        </authorList>
    </citation>
    <scope>NUCLEOTIDE SEQUENCE [LARGE SCALE GENOMIC DNA]</scope>
    <source>
        <strain evidence="3">CBS 339.88</strain>
    </source>
</reference>
<evidence type="ECO:0000313" key="3">
    <source>
        <dbReference type="Proteomes" id="UP000027222"/>
    </source>
</evidence>
<proteinExistence type="predicted"/>
<accession>A0A067T1I2</accession>
<dbReference type="AlphaFoldDB" id="A0A067T1I2"/>
<organism evidence="2 3">
    <name type="scientific">Galerina marginata (strain CBS 339.88)</name>
    <dbReference type="NCBI Taxonomy" id="685588"/>
    <lineage>
        <taxon>Eukaryota</taxon>
        <taxon>Fungi</taxon>
        <taxon>Dikarya</taxon>
        <taxon>Basidiomycota</taxon>
        <taxon>Agaricomycotina</taxon>
        <taxon>Agaricomycetes</taxon>
        <taxon>Agaricomycetidae</taxon>
        <taxon>Agaricales</taxon>
        <taxon>Agaricineae</taxon>
        <taxon>Strophariaceae</taxon>
        <taxon>Galerina</taxon>
    </lineage>
</organism>
<name>A0A067T1I2_GALM3</name>
<keyword evidence="1" id="KW-1133">Transmembrane helix</keyword>
<keyword evidence="1" id="KW-0472">Membrane</keyword>
<keyword evidence="3" id="KW-1185">Reference proteome</keyword>
<dbReference type="Proteomes" id="UP000027222">
    <property type="component" value="Unassembled WGS sequence"/>
</dbReference>
<feature type="transmembrane region" description="Helical" evidence="1">
    <location>
        <begin position="27"/>
        <end position="50"/>
    </location>
</feature>
<dbReference type="HOGENOM" id="CLU_3106487_0_0_1"/>
<sequence>MNSLNHSITVKLSIRPKRRGFRRYMGYYDLMHILVDFNNVAILVCSSYAIS</sequence>
<evidence type="ECO:0000256" key="1">
    <source>
        <dbReference type="SAM" id="Phobius"/>
    </source>
</evidence>
<gene>
    <name evidence="2" type="ORF">GALMADRAFT_228570</name>
</gene>